<dbReference type="GO" id="GO:0003677">
    <property type="term" value="F:DNA binding"/>
    <property type="evidence" value="ECO:0007669"/>
    <property type="project" value="UniProtKB-KW"/>
</dbReference>
<reference evidence="5 6" key="1">
    <citation type="submission" date="2017-11" db="EMBL/GenBank/DDBJ databases">
        <title>Isolation and Characterization of Methanogenic Archaea from Saline Meromictic Lake at Siberia.</title>
        <authorList>
            <person name="Shen Y."/>
            <person name="Huang H.-H."/>
            <person name="Lai M.-C."/>
            <person name="Chen S.-C."/>
        </authorList>
    </citation>
    <scope>NUCLEOTIDE SEQUENCE [LARGE SCALE GENOMIC DNA]</scope>
    <source>
        <strain evidence="5 6">SY-01</strain>
    </source>
</reference>
<dbReference type="SUPFAM" id="SSF46785">
    <property type="entry name" value="Winged helix' DNA-binding domain"/>
    <property type="match status" value="1"/>
</dbReference>
<accession>A0A4E0Q3N7</accession>
<evidence type="ECO:0000256" key="1">
    <source>
        <dbReference type="ARBA" id="ARBA00023015"/>
    </source>
</evidence>
<dbReference type="Proteomes" id="UP000297295">
    <property type="component" value="Unassembled WGS sequence"/>
</dbReference>
<evidence type="ECO:0000256" key="2">
    <source>
        <dbReference type="ARBA" id="ARBA00023125"/>
    </source>
</evidence>
<dbReference type="InterPro" id="IPR036388">
    <property type="entry name" value="WH-like_DNA-bd_sf"/>
</dbReference>
<evidence type="ECO:0000259" key="4">
    <source>
        <dbReference type="PROSITE" id="PS50995"/>
    </source>
</evidence>
<comment type="caution">
    <text evidence="5">The sequence shown here is derived from an EMBL/GenBank/DDBJ whole genome shotgun (WGS) entry which is preliminary data.</text>
</comment>
<dbReference type="PANTHER" id="PTHR42756">
    <property type="entry name" value="TRANSCRIPTIONAL REGULATOR, MARR"/>
    <property type="match status" value="1"/>
</dbReference>
<dbReference type="Gene3D" id="1.10.10.10">
    <property type="entry name" value="Winged helix-like DNA-binding domain superfamily/Winged helix DNA-binding domain"/>
    <property type="match status" value="1"/>
</dbReference>
<dbReference type="InterPro" id="IPR036390">
    <property type="entry name" value="WH_DNA-bd_sf"/>
</dbReference>
<keyword evidence="2" id="KW-0238">DNA-binding</keyword>
<sequence length="178" mass="19835">MLFVAYATVAIATIGHIMKSSSKNANLLMAKINESVGRESFLLSRQIRMFIAKELEPYGIGSGQFPFMMCLLHHDGISQESLTRSLNCDRATGTRALNKLEKCGYVRREANPQDKRAYCVFLTEKAIHLGPVIRKASSQINDVIFKGFTGEEKAIFISMITRAINNMSAENEAKKALK</sequence>
<dbReference type="SMART" id="SM00347">
    <property type="entry name" value="HTH_MARR"/>
    <property type="match status" value="1"/>
</dbReference>
<dbReference type="AlphaFoldDB" id="A0A4E0Q3N7"/>
<evidence type="ECO:0000256" key="3">
    <source>
        <dbReference type="ARBA" id="ARBA00023163"/>
    </source>
</evidence>
<dbReference type="PANTHER" id="PTHR42756:SF2">
    <property type="entry name" value="MARR FAMILY REGULATORY PROTEIN"/>
    <property type="match status" value="1"/>
</dbReference>
<keyword evidence="1" id="KW-0805">Transcription regulation</keyword>
<feature type="domain" description="HTH marR-type" evidence="4">
    <location>
        <begin position="33"/>
        <end position="165"/>
    </location>
</feature>
<evidence type="ECO:0000313" key="6">
    <source>
        <dbReference type="Proteomes" id="UP000297295"/>
    </source>
</evidence>
<keyword evidence="6" id="KW-1185">Reference proteome</keyword>
<dbReference type="InterPro" id="IPR000835">
    <property type="entry name" value="HTH_MarR-typ"/>
</dbReference>
<dbReference type="PROSITE" id="PS50995">
    <property type="entry name" value="HTH_MARR_2"/>
    <property type="match status" value="1"/>
</dbReference>
<keyword evidence="3" id="KW-0804">Transcription</keyword>
<dbReference type="EMBL" id="PGGK01000011">
    <property type="protein sequence ID" value="TGC08162.1"/>
    <property type="molecule type" value="Genomic_DNA"/>
</dbReference>
<evidence type="ECO:0000313" key="5">
    <source>
        <dbReference type="EMBL" id="TGC08162.1"/>
    </source>
</evidence>
<proteinExistence type="predicted"/>
<organism evidence="5 6">
    <name type="scientific">Methanolobus halotolerans</name>
    <dbReference type="NCBI Taxonomy" id="2052935"/>
    <lineage>
        <taxon>Archaea</taxon>
        <taxon>Methanobacteriati</taxon>
        <taxon>Methanobacteriota</taxon>
        <taxon>Stenosarchaea group</taxon>
        <taxon>Methanomicrobia</taxon>
        <taxon>Methanosarcinales</taxon>
        <taxon>Methanosarcinaceae</taxon>
        <taxon>Methanolobus</taxon>
    </lineage>
</organism>
<protein>
    <submittedName>
        <fullName evidence="5">MarR family transcriptional regulator</fullName>
    </submittedName>
</protein>
<gene>
    <name evidence="5" type="ORF">CUN85_10115</name>
</gene>
<dbReference type="PRINTS" id="PR00598">
    <property type="entry name" value="HTHMARR"/>
</dbReference>
<dbReference type="Pfam" id="PF01047">
    <property type="entry name" value="MarR"/>
    <property type="match status" value="1"/>
</dbReference>
<dbReference type="GO" id="GO:0003700">
    <property type="term" value="F:DNA-binding transcription factor activity"/>
    <property type="evidence" value="ECO:0007669"/>
    <property type="project" value="InterPro"/>
</dbReference>
<name>A0A4E0Q3N7_9EURY</name>